<dbReference type="SUPFAM" id="SSF56672">
    <property type="entry name" value="DNA/RNA polymerases"/>
    <property type="match status" value="1"/>
</dbReference>
<evidence type="ECO:0000259" key="1">
    <source>
        <dbReference type="Pfam" id="PF07727"/>
    </source>
</evidence>
<sequence length="491" mass="56632">MIGLHILMVCIRWESQNQLEINDSLADYELVRDRARRISKPNSKFSYADVISFALCTGQELENYEPRTYGEAVNCIDKLKWQQAMLEKMNSLEKNQTWSLVRKPEKQKVIACRWLYKIKEGVEQNDLVRYKARLVAKGFTQKEGIDYNEIFSPVMKYKTIRIILALVSFYNLELEQLDVKTAFLYGGLDETIYMSQPEGFESKTNPSHVCLLRKSLYGLKQTPRQWYKRFDTFVTSIGFIKSKYDACFYFDSDNFNNSVYLLLYVDDMLLASKNMSRINDLKKKLKSEFDMNDLGNAKRILGIEITRNRAENKLCLKQCNYLLKLVDRFAMKNCKPVNVPLSPSFVLFATLSSRSIEESRFMESIPYSSAVGSVMYSMISTIPDLAQAISVLSRYMSDLGKGHWNAMKWLLRYISSTTWLIYDCSNSIIDLVGYVDSDYAGDRDKRRSTSSYLFTIAGCCVSWKSQLQSVVALSTTEAEYIVVTEAIKEAI</sequence>
<reference evidence="2" key="2">
    <citation type="submission" date="2023-06" db="EMBL/GenBank/DDBJ databases">
        <authorList>
            <person name="Swenson N.G."/>
            <person name="Wegrzyn J.L."/>
            <person name="Mcevoy S.L."/>
        </authorList>
    </citation>
    <scope>NUCLEOTIDE SEQUENCE</scope>
    <source>
        <strain evidence="2">NS2018</strain>
        <tissue evidence="2">Leaf</tissue>
    </source>
</reference>
<evidence type="ECO:0000313" key="3">
    <source>
        <dbReference type="Proteomes" id="UP001168877"/>
    </source>
</evidence>
<keyword evidence="3" id="KW-1185">Reference proteome</keyword>
<accession>A0AA39S902</accession>
<dbReference type="Proteomes" id="UP001168877">
    <property type="component" value="Unassembled WGS sequence"/>
</dbReference>
<dbReference type="InterPro" id="IPR043502">
    <property type="entry name" value="DNA/RNA_pol_sf"/>
</dbReference>
<name>A0AA39S902_ACESA</name>
<dbReference type="PANTHER" id="PTHR11439:SF491">
    <property type="entry name" value="INTEGRASE CATALYTIC DOMAIN-CONTAINING PROTEIN"/>
    <property type="match status" value="1"/>
</dbReference>
<gene>
    <name evidence="2" type="ORF">LWI29_033216</name>
</gene>
<organism evidence="2 3">
    <name type="scientific">Acer saccharum</name>
    <name type="common">Sugar maple</name>
    <dbReference type="NCBI Taxonomy" id="4024"/>
    <lineage>
        <taxon>Eukaryota</taxon>
        <taxon>Viridiplantae</taxon>
        <taxon>Streptophyta</taxon>
        <taxon>Embryophyta</taxon>
        <taxon>Tracheophyta</taxon>
        <taxon>Spermatophyta</taxon>
        <taxon>Magnoliopsida</taxon>
        <taxon>eudicotyledons</taxon>
        <taxon>Gunneridae</taxon>
        <taxon>Pentapetalae</taxon>
        <taxon>rosids</taxon>
        <taxon>malvids</taxon>
        <taxon>Sapindales</taxon>
        <taxon>Sapindaceae</taxon>
        <taxon>Hippocastanoideae</taxon>
        <taxon>Acereae</taxon>
        <taxon>Acer</taxon>
    </lineage>
</organism>
<protein>
    <recommendedName>
        <fullName evidence="1">Reverse transcriptase Ty1/copia-type domain-containing protein</fullName>
    </recommendedName>
</protein>
<dbReference type="CDD" id="cd09272">
    <property type="entry name" value="RNase_HI_RT_Ty1"/>
    <property type="match status" value="1"/>
</dbReference>
<evidence type="ECO:0000313" key="2">
    <source>
        <dbReference type="EMBL" id="KAK0588036.1"/>
    </source>
</evidence>
<dbReference type="InterPro" id="IPR013103">
    <property type="entry name" value="RVT_2"/>
</dbReference>
<feature type="domain" description="Reverse transcriptase Ty1/copia-type" evidence="1">
    <location>
        <begin position="95"/>
        <end position="341"/>
    </location>
</feature>
<reference evidence="2" key="1">
    <citation type="journal article" date="2022" name="Plant J.">
        <title>Strategies of tolerance reflected in two North American maple genomes.</title>
        <authorList>
            <person name="McEvoy S.L."/>
            <person name="Sezen U.U."/>
            <person name="Trouern-Trend A."/>
            <person name="McMahon S.M."/>
            <person name="Schaberg P.G."/>
            <person name="Yang J."/>
            <person name="Wegrzyn J.L."/>
            <person name="Swenson N.G."/>
        </authorList>
    </citation>
    <scope>NUCLEOTIDE SEQUENCE</scope>
    <source>
        <strain evidence="2">NS2018</strain>
    </source>
</reference>
<dbReference type="Pfam" id="PF07727">
    <property type="entry name" value="RVT_2"/>
    <property type="match status" value="1"/>
</dbReference>
<comment type="caution">
    <text evidence="2">The sequence shown here is derived from an EMBL/GenBank/DDBJ whole genome shotgun (WGS) entry which is preliminary data.</text>
</comment>
<dbReference type="PANTHER" id="PTHR11439">
    <property type="entry name" value="GAG-POL-RELATED RETROTRANSPOSON"/>
    <property type="match status" value="1"/>
</dbReference>
<dbReference type="AlphaFoldDB" id="A0AA39S902"/>
<proteinExistence type="predicted"/>
<dbReference type="EMBL" id="JAUESC010000382">
    <property type="protein sequence ID" value="KAK0588036.1"/>
    <property type="molecule type" value="Genomic_DNA"/>
</dbReference>